<accession>A0ABQ4RUE2</accession>
<sequence length="311" mass="33800">MPKPFDWDDLRFFLAVARSGTISGAGQRLASDHATVSRRITGLETALGAKLFERNPHGYNLTQPGERLLASAQAIETEALKAERDVADADLAVAGTVRISTLEGFGNFFLAGRLPAFAKANPNLAVELIAIQQIVALSRRESDIAVTLDPPQSGRFLRDPLTDYLLFLYGARGYLEAHPPIASRADLSRHTFVGYIDDLVFMRGLDYLDEVGGRGSRARVQSSSLHAQMEATLSGYGLCVLPAFMASRHADLVPVLPGEICLRRSYTLVTHADIAETARVRAARRFIREEVEAARGLFLGLGDVPAPNGRA</sequence>
<keyword evidence="2" id="KW-0805">Transcription regulation</keyword>
<evidence type="ECO:0000256" key="1">
    <source>
        <dbReference type="ARBA" id="ARBA00009437"/>
    </source>
</evidence>
<evidence type="ECO:0000259" key="5">
    <source>
        <dbReference type="PROSITE" id="PS50931"/>
    </source>
</evidence>
<keyword evidence="7" id="KW-1185">Reference proteome</keyword>
<keyword evidence="4" id="KW-0804">Transcription</keyword>
<dbReference type="InterPro" id="IPR036388">
    <property type="entry name" value="WH-like_DNA-bd_sf"/>
</dbReference>
<evidence type="ECO:0000256" key="4">
    <source>
        <dbReference type="ARBA" id="ARBA00023163"/>
    </source>
</evidence>
<dbReference type="InterPro" id="IPR036390">
    <property type="entry name" value="WH_DNA-bd_sf"/>
</dbReference>
<evidence type="ECO:0000313" key="7">
    <source>
        <dbReference type="Proteomes" id="UP001055125"/>
    </source>
</evidence>
<dbReference type="Gene3D" id="1.10.10.10">
    <property type="entry name" value="Winged helix-like DNA-binding domain superfamily/Winged helix DNA-binding domain"/>
    <property type="match status" value="1"/>
</dbReference>
<dbReference type="SUPFAM" id="SSF46785">
    <property type="entry name" value="Winged helix' DNA-binding domain"/>
    <property type="match status" value="1"/>
</dbReference>
<dbReference type="Gene3D" id="3.40.190.290">
    <property type="match status" value="1"/>
</dbReference>
<dbReference type="RefSeq" id="WP_238243024.1">
    <property type="nucleotide sequence ID" value="NZ_BPQP01000016.1"/>
</dbReference>
<protein>
    <submittedName>
        <fullName evidence="6">HTH-type transcriptional regulator HdfR</fullName>
    </submittedName>
</protein>
<dbReference type="SUPFAM" id="SSF53850">
    <property type="entry name" value="Periplasmic binding protein-like II"/>
    <property type="match status" value="1"/>
</dbReference>
<reference evidence="6" key="1">
    <citation type="journal article" date="2021" name="Front. Microbiol.">
        <title>Comprehensive Comparative Genomics and Phenotyping of Methylobacterium Species.</title>
        <authorList>
            <person name="Alessa O."/>
            <person name="Ogura Y."/>
            <person name="Fujitani Y."/>
            <person name="Takami H."/>
            <person name="Hayashi T."/>
            <person name="Sahin N."/>
            <person name="Tani A."/>
        </authorList>
    </citation>
    <scope>NUCLEOTIDE SEQUENCE</scope>
    <source>
        <strain evidence="6">DSM 19015</strain>
    </source>
</reference>
<dbReference type="InterPro" id="IPR000847">
    <property type="entry name" value="LysR_HTH_N"/>
</dbReference>
<dbReference type="InterPro" id="IPR058163">
    <property type="entry name" value="LysR-type_TF_proteobact-type"/>
</dbReference>
<dbReference type="PANTHER" id="PTHR30537">
    <property type="entry name" value="HTH-TYPE TRANSCRIPTIONAL REGULATOR"/>
    <property type="match status" value="1"/>
</dbReference>
<dbReference type="Pfam" id="PF03466">
    <property type="entry name" value="LysR_substrate"/>
    <property type="match status" value="1"/>
</dbReference>
<dbReference type="Proteomes" id="UP001055125">
    <property type="component" value="Unassembled WGS sequence"/>
</dbReference>
<gene>
    <name evidence="6" type="primary">hdfR_1</name>
    <name evidence="6" type="ORF">OCOJLMKI_1030</name>
</gene>
<comment type="similarity">
    <text evidence="1">Belongs to the LysR transcriptional regulatory family.</text>
</comment>
<evidence type="ECO:0000313" key="6">
    <source>
        <dbReference type="EMBL" id="GJD93832.1"/>
    </source>
</evidence>
<dbReference type="PROSITE" id="PS50931">
    <property type="entry name" value="HTH_LYSR"/>
    <property type="match status" value="1"/>
</dbReference>
<dbReference type="Pfam" id="PF00126">
    <property type="entry name" value="HTH_1"/>
    <property type="match status" value="1"/>
</dbReference>
<dbReference type="InterPro" id="IPR005119">
    <property type="entry name" value="LysR_subst-bd"/>
</dbReference>
<reference evidence="6" key="2">
    <citation type="submission" date="2021-08" db="EMBL/GenBank/DDBJ databases">
        <authorList>
            <person name="Tani A."/>
            <person name="Ola A."/>
            <person name="Ogura Y."/>
            <person name="Katsura K."/>
            <person name="Hayashi T."/>
        </authorList>
    </citation>
    <scope>NUCLEOTIDE SEQUENCE</scope>
    <source>
        <strain evidence="6">DSM 19015</strain>
    </source>
</reference>
<evidence type="ECO:0000256" key="2">
    <source>
        <dbReference type="ARBA" id="ARBA00023015"/>
    </source>
</evidence>
<organism evidence="6 7">
    <name type="scientific">Methylobacterium iners</name>
    <dbReference type="NCBI Taxonomy" id="418707"/>
    <lineage>
        <taxon>Bacteria</taxon>
        <taxon>Pseudomonadati</taxon>
        <taxon>Pseudomonadota</taxon>
        <taxon>Alphaproteobacteria</taxon>
        <taxon>Hyphomicrobiales</taxon>
        <taxon>Methylobacteriaceae</taxon>
        <taxon>Methylobacterium</taxon>
    </lineage>
</organism>
<dbReference type="EMBL" id="BPQP01000016">
    <property type="protein sequence ID" value="GJD93832.1"/>
    <property type="molecule type" value="Genomic_DNA"/>
</dbReference>
<feature type="domain" description="HTH lysR-type" evidence="5">
    <location>
        <begin position="5"/>
        <end position="62"/>
    </location>
</feature>
<evidence type="ECO:0000256" key="3">
    <source>
        <dbReference type="ARBA" id="ARBA00023125"/>
    </source>
</evidence>
<proteinExistence type="inferred from homology"/>
<name>A0ABQ4RUE2_9HYPH</name>
<comment type="caution">
    <text evidence="6">The sequence shown here is derived from an EMBL/GenBank/DDBJ whole genome shotgun (WGS) entry which is preliminary data.</text>
</comment>
<keyword evidence="3" id="KW-0238">DNA-binding</keyword>
<dbReference type="PANTHER" id="PTHR30537:SF3">
    <property type="entry name" value="TRANSCRIPTIONAL REGULATORY PROTEIN"/>
    <property type="match status" value="1"/>
</dbReference>